<proteinExistence type="predicted"/>
<dbReference type="Proteomes" id="UP000324800">
    <property type="component" value="Unassembled WGS sequence"/>
</dbReference>
<sequence length="68" mass="7778">MTVDLSTGGFYDFPEKESEFKELGEGGVEDFQYNPIPIYIGSWEWEDWITAQYGIGEQASDNDEGEIF</sequence>
<protein>
    <submittedName>
        <fullName evidence="1">Uncharacterized protein</fullName>
    </submittedName>
</protein>
<name>A0A5J4PUQ2_9EUKA</name>
<comment type="caution">
    <text evidence="1">The sequence shown here is derived from an EMBL/GenBank/DDBJ whole genome shotgun (WGS) entry which is preliminary data.</text>
</comment>
<organism evidence="1 2">
    <name type="scientific">Streblomastix strix</name>
    <dbReference type="NCBI Taxonomy" id="222440"/>
    <lineage>
        <taxon>Eukaryota</taxon>
        <taxon>Metamonada</taxon>
        <taxon>Preaxostyla</taxon>
        <taxon>Oxymonadida</taxon>
        <taxon>Streblomastigidae</taxon>
        <taxon>Streblomastix</taxon>
    </lineage>
</organism>
<evidence type="ECO:0000313" key="2">
    <source>
        <dbReference type="Proteomes" id="UP000324800"/>
    </source>
</evidence>
<reference evidence="1 2" key="1">
    <citation type="submission" date="2019-03" db="EMBL/GenBank/DDBJ databases">
        <title>Single cell metagenomics reveals metabolic interactions within the superorganism composed of flagellate Streblomastix strix and complex community of Bacteroidetes bacteria on its surface.</title>
        <authorList>
            <person name="Treitli S.C."/>
            <person name="Kolisko M."/>
            <person name="Husnik F."/>
            <person name="Keeling P."/>
            <person name="Hampl V."/>
        </authorList>
    </citation>
    <scope>NUCLEOTIDE SEQUENCE [LARGE SCALE GENOMIC DNA]</scope>
    <source>
        <strain evidence="1">ST1C</strain>
    </source>
</reference>
<dbReference type="EMBL" id="SNRW01048776">
    <property type="protein sequence ID" value="KAA6312458.1"/>
    <property type="molecule type" value="Genomic_DNA"/>
</dbReference>
<accession>A0A5J4PUQ2</accession>
<gene>
    <name evidence="1" type="ORF">EZS28_055921</name>
</gene>
<evidence type="ECO:0000313" key="1">
    <source>
        <dbReference type="EMBL" id="KAA6312458.1"/>
    </source>
</evidence>
<dbReference type="AlphaFoldDB" id="A0A5J4PUQ2"/>